<sequence>MTRYQMNSKHAGMALDRGVQGVLGRPVPRIDGIAKVTGAATYALEHPVGNLAYGVAVTAPVGKGRVTSIDTAAARALPGVIDVIAGDGSLPRDTPVFGRPDAPLYDGTIGSYGEVVGVAIAESFEAARAGAMAVTVRCEAIPGRFDIRDGQDDALATPEGALLPDTVVGDIETAMREAPVTLDVTYTTPTQVHAAMEPYGSIASWDGDRLTLRAPVQLVTGGIAIIARSLGIRPEDIRILSPFIGGGFGGKTATADMLLAAVAARRLGRPVKVALSRRQTFHATYGRSETIQRIRLGAGPDGRLTAIGQDSLVGQKAGASAFFEPVALGAVALYAGANRSFTTRTAQVDLTARGPVRAPGEAVGMLGLECAMDEMAEKLGLDPIEFRKLNEPSVDPSTGKPFSTRRLVDCYDEGARRFGWAERERRREGDWLIGHGMATASRVNFLAKATARVRLGPDGRAAVETDMTDLGTGTYTILAQVAGEALGIPVEGIDVRLGDSEYPSGSGSGGSFGAASSASSVALACEDIVAELARRMGAASADMTLKDGHAIAGNRRVALSELVGASPIEGLGTIEPGSNSASWSQSTHGAQFAEVAVHAVTGEVRVRRMLAVFDCGRVLNHRTARSQAIGGMIWGIGYALHEHAVVDPRTGAYVNRDLAEYHVPANADVPQIEVFFIEEIDRQANPVGAKGLGEAGISGAGAAVANAVHDACGVRVRDYPITPDKLLAGLPPVR</sequence>
<dbReference type="InterPro" id="IPR016208">
    <property type="entry name" value="Ald_Oxase/xanthine_DH-like"/>
</dbReference>
<dbReference type="InterPro" id="IPR046867">
    <property type="entry name" value="AldOxase/xan_DH_MoCoBD2"/>
</dbReference>
<accession>A0ABX7BEL6</accession>
<feature type="domain" description="Aldehyde oxidase/xanthine dehydrogenase a/b hammerhead" evidence="1">
    <location>
        <begin position="37"/>
        <end position="142"/>
    </location>
</feature>
<dbReference type="Pfam" id="PF01315">
    <property type="entry name" value="Ald_Xan_dh_C"/>
    <property type="match status" value="1"/>
</dbReference>
<geneLocation type="plasmid" evidence="2 3">
    <name>pTT6-1</name>
</geneLocation>
<dbReference type="SUPFAM" id="SSF56003">
    <property type="entry name" value="Molybdenum cofactor-binding domain"/>
    <property type="match status" value="1"/>
</dbReference>
<evidence type="ECO:0000313" key="3">
    <source>
        <dbReference type="Proteomes" id="UP000595197"/>
    </source>
</evidence>
<keyword evidence="2" id="KW-0614">Plasmid</keyword>
<dbReference type="InterPro" id="IPR000674">
    <property type="entry name" value="Ald_Oxase/Xan_DH_a/b"/>
</dbReference>
<dbReference type="PANTHER" id="PTHR11908:SF123">
    <property type="entry name" value="ALDEHYDE OXIDOREDUCTASE MOLYBDENUM-BINDING SUBUNIT PAOC"/>
    <property type="match status" value="1"/>
</dbReference>
<dbReference type="InterPro" id="IPR037165">
    <property type="entry name" value="AldOxase/xan_DH_Mopterin-bd_sf"/>
</dbReference>
<reference evidence="2" key="1">
    <citation type="submission" date="2021-02" db="EMBL/GenBank/DDBJ databases">
        <title>Skermanella TT6 skin isolate.</title>
        <authorList>
            <person name="Lee K."/>
            <person name="Ganzorig M."/>
        </authorList>
    </citation>
    <scope>NUCLEOTIDE SEQUENCE</scope>
    <source>
        <strain evidence="2">TT6</strain>
    </source>
</reference>
<keyword evidence="3" id="KW-1185">Reference proteome</keyword>
<dbReference type="RefSeq" id="WP_201082100.1">
    <property type="nucleotide sequence ID" value="NZ_CP067421.1"/>
</dbReference>
<dbReference type="EMBL" id="CP067421">
    <property type="protein sequence ID" value="QQP92860.1"/>
    <property type="molecule type" value="Genomic_DNA"/>
</dbReference>
<gene>
    <name evidence="2" type="ORF">IGS68_30955</name>
</gene>
<dbReference type="Proteomes" id="UP000595197">
    <property type="component" value="Plasmid pTT6-1"/>
</dbReference>
<organism evidence="2 3">
    <name type="scientific">Skermanella cutis</name>
    <dbReference type="NCBI Taxonomy" id="2775420"/>
    <lineage>
        <taxon>Bacteria</taxon>
        <taxon>Pseudomonadati</taxon>
        <taxon>Pseudomonadota</taxon>
        <taxon>Alphaproteobacteria</taxon>
        <taxon>Rhodospirillales</taxon>
        <taxon>Azospirillaceae</taxon>
        <taxon>Skermanella</taxon>
    </lineage>
</organism>
<proteinExistence type="predicted"/>
<dbReference type="Gene3D" id="3.90.1170.50">
    <property type="entry name" value="Aldehyde oxidase/xanthine dehydrogenase, a/b hammerhead"/>
    <property type="match status" value="1"/>
</dbReference>
<evidence type="ECO:0000313" key="2">
    <source>
        <dbReference type="EMBL" id="QQP92860.1"/>
    </source>
</evidence>
<dbReference type="Gene3D" id="3.30.365.10">
    <property type="entry name" value="Aldehyde oxidase/xanthine dehydrogenase, molybdopterin binding domain"/>
    <property type="match status" value="4"/>
</dbReference>
<name>A0ABX7BEL6_9PROT</name>
<dbReference type="Pfam" id="PF02738">
    <property type="entry name" value="MoCoBD_1"/>
    <property type="match status" value="1"/>
</dbReference>
<dbReference type="InterPro" id="IPR036856">
    <property type="entry name" value="Ald_Oxase/Xan_DH_a/b_sf"/>
</dbReference>
<dbReference type="SMART" id="SM01008">
    <property type="entry name" value="Ald_Xan_dh_C"/>
    <property type="match status" value="1"/>
</dbReference>
<dbReference type="InterPro" id="IPR008274">
    <property type="entry name" value="AldOxase/xan_DH_MoCoBD1"/>
</dbReference>
<dbReference type="Pfam" id="PF20256">
    <property type="entry name" value="MoCoBD_2"/>
    <property type="match status" value="1"/>
</dbReference>
<protein>
    <submittedName>
        <fullName evidence="2">Xanthine dehydrogenase family protein molybdopterin-binding subunit</fullName>
    </submittedName>
</protein>
<dbReference type="PANTHER" id="PTHR11908">
    <property type="entry name" value="XANTHINE DEHYDROGENASE"/>
    <property type="match status" value="1"/>
</dbReference>
<dbReference type="SUPFAM" id="SSF54665">
    <property type="entry name" value="CO dehydrogenase molybdoprotein N-domain-like"/>
    <property type="match status" value="1"/>
</dbReference>
<evidence type="ECO:0000259" key="1">
    <source>
        <dbReference type="SMART" id="SM01008"/>
    </source>
</evidence>